<accession>A0A915PK36</accession>
<organism evidence="2 3">
    <name type="scientific">Setaria digitata</name>
    <dbReference type="NCBI Taxonomy" id="48799"/>
    <lineage>
        <taxon>Eukaryota</taxon>
        <taxon>Metazoa</taxon>
        <taxon>Ecdysozoa</taxon>
        <taxon>Nematoda</taxon>
        <taxon>Chromadorea</taxon>
        <taxon>Rhabditida</taxon>
        <taxon>Spirurina</taxon>
        <taxon>Spiruromorpha</taxon>
        <taxon>Filarioidea</taxon>
        <taxon>Setariidae</taxon>
        <taxon>Setaria</taxon>
    </lineage>
</organism>
<feature type="region of interest" description="Disordered" evidence="1">
    <location>
        <begin position="2318"/>
        <end position="2337"/>
    </location>
</feature>
<feature type="compositionally biased region" description="Basic and acidic residues" evidence="1">
    <location>
        <begin position="2598"/>
        <end position="2608"/>
    </location>
</feature>
<proteinExistence type="predicted"/>
<dbReference type="WBParaSite" id="sdigi.contig123.g4804.t1">
    <property type="protein sequence ID" value="sdigi.contig123.g4804.t1"/>
    <property type="gene ID" value="sdigi.contig123.g4804"/>
</dbReference>
<feature type="region of interest" description="Disordered" evidence="1">
    <location>
        <begin position="902"/>
        <end position="921"/>
    </location>
</feature>
<name>A0A915PK36_9BILA</name>
<feature type="compositionally biased region" description="Basic and acidic residues" evidence="1">
    <location>
        <begin position="662"/>
        <end position="674"/>
    </location>
</feature>
<keyword evidence="2" id="KW-1185">Reference proteome</keyword>
<feature type="region of interest" description="Disordered" evidence="1">
    <location>
        <begin position="2183"/>
        <end position="2226"/>
    </location>
</feature>
<feature type="region of interest" description="Disordered" evidence="1">
    <location>
        <begin position="712"/>
        <end position="747"/>
    </location>
</feature>
<feature type="region of interest" description="Disordered" evidence="1">
    <location>
        <begin position="1645"/>
        <end position="1693"/>
    </location>
</feature>
<feature type="region of interest" description="Disordered" evidence="1">
    <location>
        <begin position="2040"/>
        <end position="2060"/>
    </location>
</feature>
<evidence type="ECO:0000256" key="1">
    <source>
        <dbReference type="SAM" id="MobiDB-lite"/>
    </source>
</evidence>
<feature type="compositionally biased region" description="Low complexity" evidence="1">
    <location>
        <begin position="2040"/>
        <end position="2051"/>
    </location>
</feature>
<reference evidence="3" key="1">
    <citation type="submission" date="2022-11" db="UniProtKB">
        <authorList>
            <consortium name="WormBaseParasite"/>
        </authorList>
    </citation>
    <scope>IDENTIFICATION</scope>
</reference>
<feature type="compositionally biased region" description="Polar residues" evidence="1">
    <location>
        <begin position="723"/>
        <end position="736"/>
    </location>
</feature>
<dbReference type="Proteomes" id="UP000887581">
    <property type="component" value="Unplaced"/>
</dbReference>
<feature type="compositionally biased region" description="Basic and acidic residues" evidence="1">
    <location>
        <begin position="853"/>
        <end position="862"/>
    </location>
</feature>
<feature type="region of interest" description="Disordered" evidence="1">
    <location>
        <begin position="840"/>
        <end position="862"/>
    </location>
</feature>
<feature type="compositionally biased region" description="Acidic residues" evidence="1">
    <location>
        <begin position="2609"/>
        <end position="2626"/>
    </location>
</feature>
<protein>
    <submittedName>
        <fullName evidence="3">Uncharacterized protein</fullName>
    </submittedName>
</protein>
<feature type="compositionally biased region" description="Polar residues" evidence="1">
    <location>
        <begin position="975"/>
        <end position="984"/>
    </location>
</feature>
<sequence length="3073" mass="343515">MNYNELNGTAVELEHFSNITCLAEESLLDFQSLKLQPLGRELITESGGTSNLTQWNIEADPTETVEKWSISKCSFEWYGSVVQILYPEPEMPYSEFLEYDPMPASTSANNSNVFVDENDAEESVNVLDLRKVEIGHSNLTHQDNDRLVIAETLSGNFEQCGKGKFLDLFAYASDTVISKRTTTSDDVGNSIISAEVSMVNDQFELGLNHPDTAEAAKRDALDHVARGMSLEDQLSIHSEVEYCGAEPVLYLNPRKDIDDYIRSPIVEFQQKKAEKDIRAKHSTTVVGTELFNGLKKQKKMSGNTLRPKITDGKSSGVDIFNYPMLSLSRSGPSTSRPDETGLNLFDKNITNEANLYAIENVKVMHPPSIPLVTKHHFSQDEIYHTPELGRTEAEEEQIASFAKLAEESFTITGINSTRNTNYFERKNEIWHADRLAAQELHDYQVGLDNGSAESRFGLTLGDLKHSSKIAVPAETLGDSQKEVEFGRLWRQHEEYKEERDFSTDESSTRIEKNGCLLENSINFVSKRSHKRSEIAGSESDPVLLKDNSYLEYSRTQLHGKVDFSLEHSNHYLSDGFHVTSTVTYTDRLYKKMTRGLRFPDGMSRYGKANFWNTFNSEEEYSSKTDMENMKPSFTRASSIFVVYTDQNLLDSQSGTPVKKMKGGKDKAMNHRSHSEISPPNMARSVENTISIGVNNSWGNVNSTSHVTTIMPVSQEECRRSRKTSSPSGFSFPYSLTKTERGEGKDDSLKRSPAWLLRSAKPRGIQQVNVFERCERESIAGDGSMLYHADCLMRLNFFAERMTEQIAELAAVELGNRFRAELNPRARYFLQMGTDMYSHGELAPVTSSESDEENERKIKSSTEKSDIYSVKVPECESSRSSSWFSLFGGGEDRPRSPMSFLWRTSHRQSDTSSRKSSSDSRNEFMDLLRRTSGASVNVSDMSTKLPDSALAGLSNEERDHIEKVLSAANRRSRSSQSTPTASRRQSIYKLPDMNDFELYERTHIEGVIEKAEKGAFPFVIKITKADTVKDISTDADEKVKLGSIIDPMACNKDKPVEPVNTVLSKISAGNISASEQQAKQDEKILGKILPITSVVKVDQRPTLNVEAHLGDSSRCEDVSCEISAAEMEHIRKVEEAAAMMGADIQWINWPTASHKVTENLQSMQVAKSLTKPNDAEELSLLGGHNIEWRSENWREQYNEIPSLNSSVLEMDNLKQNSIKAGCGSINREKIVFEGHEKLNLKLTEESVMHIKEVGRGLNYMEELENSVFSKAVEANTIDLTGEELKQIRSINGKTERLKQSEKIESFAPEEIRVRDYQETQPNICSTEEELIQTRVAQEQAKKLRAFDKTFLEESRVDKQTEEDICSTKRKLLQTRLIGSRTKNLESPGALETEATVTVKKEENNVVPEGRPLMCVTGEPKHFEGNEIFEEKKEIQDSSILIEEELMQIRTVEQRAQHMEKFNIFERKFINTFKESKDSNLETNRPAIERRFREHLTKKELEHIKEVERNALGEFGMPFLEQPNVTKDVVDEAKRAEEMPKELSEAVFDKLTSVLNPFKNSRIMTLPFRSNTYEMKFPQSAAHAEEGLGTKEHIRPTERSPTVEKANFAETYSKYQDFEPGALKTIEIDNADNTVRDIADLQLASRYPGNEDSERMSSSDSSSFGPGTSDEDVDQNSVKSSRMSPEMVFSTPELQNKYGSRKVKLSSDKYDMNTNLSLENSPNPGHKPSKWNTAEVFSDSVPKNEQVLDIISGSAFTGVTKVIEQFGVKGNGADGDTFDRFRGLTEEEIQHIKMIDLQFELENAEDVLKVPVHIENTKVEAKTDAREYELQPKNSTFYIEQAKKPLGFINAKDDVSSNTCTDVEFVRGENQVMLYTSQVSLESFTVKNKLIEVQSTGKDLPVDRRGEQWQSLDTEKNDKDETLKERSQKVDIAMWHEQRPGSLRNTLFTDKPPEVPDLEEGVQYLPTSQSEPSSASLTIDINLETESIEPSKGFDADTAHMPIDQASQRVALAMQAEEMFASLDAHSPQSTLQFYASNFATPAAPQTEQQQQQRYLSGREEEEWNTKRRARVTTRNMFGSLSRLAGDAFKGAKQATEQLAQVAQHAASASDLTTITKPKMQRLPSSHPVSPSPSFLENELLASLDGLSEEERQKIIAVMASAELDTSSTSISLSSGRSKISASHTVDSFFRNEDQRDPASTNVQSEQPKKNSAPTSEVQPKSPDTMSLSVSTDIKDEVGLSCLSPAERNQIISVMKAAESEALSVIPPLSSLLSLPAASFPTPSVDDEFHDNLAELSPSERSRILAVMKAAQEEHFETPQTISSHLVSQNETSGDRVEENEWLENSDDVNAERKIEEMEILEVPINVTESSTTSISVTSPEIDSNHMTVEDSSCNHDFGHSDIVSRADIQETDIPSAPGSSDYGSADFDYTYGDDRRFIFDGTSHMEDSAKENQDADSDIGTLDWSDQGLYEWTERKPRMWTTVFTEEEEKGDTDMQKCRKTKNYVDVADSHQQFAINADGRNELKICFPSDSGNTTEESKDIANKNLYEENLTGDIDEQFLLNTDSLSKKALDSEPSTAQHEILGTTPVIRVPPAITVTDHDDKARITTDDDSDADTSPSSDEDDYPDQVIEVPSAPPVSYDEMEKEQEQQEAFGKAVLQQIQAFGEAANDEFDVQWAHDNLIRKEGISNIFAHDESTTPAIAYDAALLSLETKDTDRTQSMDKVAFERKNPFLDIDDKIVDEDSVEPEDVDYTAAASYYSSQSFLTHRPGPVYTIPEDKEQDDGQVNTDSKFYGELFAKEVRRIRGESAVAKVTSKSTTHTGTPVSSTRDVTTTVYSGDYYNQLQKRQDEALKQTFLHATEADAVTPAVKPDVDNFEASVYLEGVVSVPSAKQKEPPASAGVLLCSNTMIVDVSSYLATSNGASSVQNGRDNEIEISANKLPKTDSGTEVLKVDSGAIQTTKCEALPSSVWNTSGFHQKLGQPFNSPSRPRSTTLSETLGSGLDSNVATMSPRLDIDSTTTRLKRSPAMILMGGEQHHIPSTSTASEVLPSAYVPTLFSQTIPKELPLTYFVV</sequence>
<evidence type="ECO:0000313" key="2">
    <source>
        <dbReference type="Proteomes" id="UP000887581"/>
    </source>
</evidence>
<feature type="region of interest" description="Disordered" evidence="1">
    <location>
        <begin position="2593"/>
        <end position="2634"/>
    </location>
</feature>
<feature type="region of interest" description="Disordered" evidence="1">
    <location>
        <begin position="965"/>
        <end position="985"/>
    </location>
</feature>
<feature type="compositionally biased region" description="Basic and acidic residues" evidence="1">
    <location>
        <begin position="906"/>
        <end position="921"/>
    </location>
</feature>
<feature type="region of interest" description="Disordered" evidence="1">
    <location>
        <begin position="1900"/>
        <end position="1923"/>
    </location>
</feature>
<feature type="compositionally biased region" description="Polar residues" evidence="1">
    <location>
        <begin position="2196"/>
        <end position="2226"/>
    </location>
</feature>
<feature type="compositionally biased region" description="Polar residues" evidence="1">
    <location>
        <begin position="2318"/>
        <end position="2330"/>
    </location>
</feature>
<feature type="region of interest" description="Disordered" evidence="1">
    <location>
        <begin position="652"/>
        <end position="680"/>
    </location>
</feature>
<evidence type="ECO:0000313" key="3">
    <source>
        <dbReference type="WBParaSite" id="sdigi.contig123.g4804.t1"/>
    </source>
</evidence>
<feature type="compositionally biased region" description="Basic and acidic residues" evidence="1">
    <location>
        <begin position="737"/>
        <end position="747"/>
    </location>
</feature>